<keyword evidence="11 14" id="KW-1133">Transmembrane helix</keyword>
<proteinExistence type="predicted"/>
<dbReference type="GO" id="GO:0005524">
    <property type="term" value="F:ATP binding"/>
    <property type="evidence" value="ECO:0007669"/>
    <property type="project" value="UniProtKB-KW"/>
</dbReference>
<keyword evidence="10" id="KW-0067">ATP-binding</keyword>
<keyword evidence="4" id="KW-1003">Cell membrane</keyword>
<keyword evidence="12" id="KW-0902">Two-component regulatory system</keyword>
<dbReference type="SUPFAM" id="SSF55874">
    <property type="entry name" value="ATPase domain of HSP90 chaperone/DNA topoisomerase II/histidine kinase"/>
    <property type="match status" value="1"/>
</dbReference>
<evidence type="ECO:0000256" key="1">
    <source>
        <dbReference type="ARBA" id="ARBA00000085"/>
    </source>
</evidence>
<evidence type="ECO:0000256" key="13">
    <source>
        <dbReference type="ARBA" id="ARBA00023136"/>
    </source>
</evidence>
<dbReference type="InterPro" id="IPR036890">
    <property type="entry name" value="HATPase_C_sf"/>
</dbReference>
<keyword evidence="17" id="KW-1185">Reference proteome</keyword>
<dbReference type="GO" id="GO:0000155">
    <property type="term" value="F:phosphorelay sensor kinase activity"/>
    <property type="evidence" value="ECO:0007669"/>
    <property type="project" value="InterPro"/>
</dbReference>
<dbReference type="Gene3D" id="1.10.287.130">
    <property type="match status" value="1"/>
</dbReference>
<feature type="transmembrane region" description="Helical" evidence="14">
    <location>
        <begin position="155"/>
        <end position="175"/>
    </location>
</feature>
<dbReference type="Gene3D" id="3.30.565.10">
    <property type="entry name" value="Histidine kinase-like ATPase, C-terminal domain"/>
    <property type="match status" value="1"/>
</dbReference>
<feature type="domain" description="Histidine kinase" evidence="15">
    <location>
        <begin position="245"/>
        <end position="453"/>
    </location>
</feature>
<dbReference type="InterPro" id="IPR050398">
    <property type="entry name" value="HssS/ArlS-like"/>
</dbReference>
<dbReference type="PROSITE" id="PS50109">
    <property type="entry name" value="HIS_KIN"/>
    <property type="match status" value="1"/>
</dbReference>
<dbReference type="CDD" id="cd00082">
    <property type="entry name" value="HisKA"/>
    <property type="match status" value="1"/>
</dbReference>
<dbReference type="Pfam" id="PF02518">
    <property type="entry name" value="HATPase_c"/>
    <property type="match status" value="1"/>
</dbReference>
<gene>
    <name evidence="16" type="ORF">SAMN05216361_3207</name>
</gene>
<keyword evidence="6" id="KW-0808">Transferase</keyword>
<evidence type="ECO:0000256" key="9">
    <source>
        <dbReference type="ARBA" id="ARBA00022777"/>
    </source>
</evidence>
<dbReference type="Proteomes" id="UP000184520">
    <property type="component" value="Unassembled WGS sequence"/>
</dbReference>
<reference evidence="17" key="1">
    <citation type="submission" date="2016-11" db="EMBL/GenBank/DDBJ databases">
        <authorList>
            <person name="Varghese N."/>
            <person name="Submissions S."/>
        </authorList>
    </citation>
    <scope>NUCLEOTIDE SEQUENCE [LARGE SCALE GENOMIC DNA]</scope>
    <source>
        <strain evidence="17">CGMCC 1.8995</strain>
    </source>
</reference>
<organism evidence="16 17">
    <name type="scientific">Marisediminitalea aggregata</name>
    <dbReference type="NCBI Taxonomy" id="634436"/>
    <lineage>
        <taxon>Bacteria</taxon>
        <taxon>Pseudomonadati</taxon>
        <taxon>Pseudomonadota</taxon>
        <taxon>Gammaproteobacteria</taxon>
        <taxon>Alteromonadales</taxon>
        <taxon>Alteromonadaceae</taxon>
        <taxon>Marisediminitalea</taxon>
    </lineage>
</organism>
<accession>A0A1M5NF83</accession>
<dbReference type="InterPro" id="IPR003661">
    <property type="entry name" value="HisK_dim/P_dom"/>
</dbReference>
<protein>
    <recommendedName>
        <fullName evidence="3">histidine kinase</fullName>
        <ecNumber evidence="3">2.7.13.3</ecNumber>
    </recommendedName>
</protein>
<keyword evidence="13 14" id="KW-0472">Membrane</keyword>
<dbReference type="SMART" id="SM00388">
    <property type="entry name" value="HisKA"/>
    <property type="match status" value="1"/>
</dbReference>
<dbReference type="Pfam" id="PF00512">
    <property type="entry name" value="HisKA"/>
    <property type="match status" value="1"/>
</dbReference>
<sequence>MLVILLITDISVDTWISGEFDRAMLNKVGLLETLVEEDNVEVEFDFAGEFMPEFEGLENPEYFQLWHKNQVFERSDTLTFFEISDLPRLNVELDEFIIQDITLPDGRDGRMVFTKFLPQVDSDVREKMGINREEFSKSQTPMEFAYALSKEELNYILWFVDVIFIITSILAVLAVRKIVKIVVYNSLKPIDDFNKQLSNISLNSNQLEVSVKTLPEELVPIANGVNQFIKDNHSLYVREQRLTSDIAHELKTPIAELISLSEVALKFPHEKQITDNLTKDVHEISSRLKNIVNNILLLQKSGSTQKLPTCEVNLREMLNNILTRENIDKREINIDFSDSTLLVNSNKFALETVFSNLINNAIFYSPNNTAIEIAVSKTSERKVLIKISNICHEETQENDLKLFFDPLWQKDSSRTSTERFGLGLAIVKSYCERINATISASLINRRITFTVSL</sequence>
<evidence type="ECO:0000256" key="4">
    <source>
        <dbReference type="ARBA" id="ARBA00022475"/>
    </source>
</evidence>
<keyword evidence="9 16" id="KW-0418">Kinase</keyword>
<dbReference type="EMBL" id="FQWD01000005">
    <property type="protein sequence ID" value="SHG88097.1"/>
    <property type="molecule type" value="Genomic_DNA"/>
</dbReference>
<evidence type="ECO:0000256" key="6">
    <source>
        <dbReference type="ARBA" id="ARBA00022679"/>
    </source>
</evidence>
<dbReference type="GO" id="GO:0005886">
    <property type="term" value="C:plasma membrane"/>
    <property type="evidence" value="ECO:0007669"/>
    <property type="project" value="UniProtKB-SubCell"/>
</dbReference>
<dbReference type="SMART" id="SM00387">
    <property type="entry name" value="HATPase_c"/>
    <property type="match status" value="1"/>
</dbReference>
<evidence type="ECO:0000256" key="8">
    <source>
        <dbReference type="ARBA" id="ARBA00022741"/>
    </source>
</evidence>
<keyword evidence="8" id="KW-0547">Nucleotide-binding</keyword>
<dbReference type="InterPro" id="IPR003594">
    <property type="entry name" value="HATPase_dom"/>
</dbReference>
<comment type="catalytic activity">
    <reaction evidence="1">
        <text>ATP + protein L-histidine = ADP + protein N-phospho-L-histidine.</text>
        <dbReference type="EC" id="2.7.13.3"/>
    </reaction>
</comment>
<evidence type="ECO:0000256" key="14">
    <source>
        <dbReference type="SAM" id="Phobius"/>
    </source>
</evidence>
<keyword evidence="7 14" id="KW-0812">Transmembrane</keyword>
<evidence type="ECO:0000259" key="15">
    <source>
        <dbReference type="PROSITE" id="PS50109"/>
    </source>
</evidence>
<evidence type="ECO:0000256" key="10">
    <source>
        <dbReference type="ARBA" id="ARBA00022840"/>
    </source>
</evidence>
<evidence type="ECO:0000256" key="5">
    <source>
        <dbReference type="ARBA" id="ARBA00022553"/>
    </source>
</evidence>
<dbReference type="STRING" id="634436.SAMN05216361_3207"/>
<dbReference type="EC" id="2.7.13.3" evidence="3"/>
<name>A0A1M5NF83_9ALTE</name>
<evidence type="ECO:0000256" key="3">
    <source>
        <dbReference type="ARBA" id="ARBA00012438"/>
    </source>
</evidence>
<dbReference type="AlphaFoldDB" id="A0A1M5NF83"/>
<evidence type="ECO:0000256" key="11">
    <source>
        <dbReference type="ARBA" id="ARBA00022989"/>
    </source>
</evidence>
<evidence type="ECO:0000313" key="17">
    <source>
        <dbReference type="Proteomes" id="UP000184520"/>
    </source>
</evidence>
<dbReference type="InterPro" id="IPR036097">
    <property type="entry name" value="HisK_dim/P_sf"/>
</dbReference>
<dbReference type="PANTHER" id="PTHR45528:SF1">
    <property type="entry name" value="SENSOR HISTIDINE KINASE CPXA"/>
    <property type="match status" value="1"/>
</dbReference>
<dbReference type="SUPFAM" id="SSF47384">
    <property type="entry name" value="Homodimeric domain of signal transducing histidine kinase"/>
    <property type="match status" value="1"/>
</dbReference>
<dbReference type="PANTHER" id="PTHR45528">
    <property type="entry name" value="SENSOR HISTIDINE KINASE CPXA"/>
    <property type="match status" value="1"/>
</dbReference>
<dbReference type="InterPro" id="IPR005467">
    <property type="entry name" value="His_kinase_dom"/>
</dbReference>
<keyword evidence="5" id="KW-0597">Phosphoprotein</keyword>
<evidence type="ECO:0000256" key="12">
    <source>
        <dbReference type="ARBA" id="ARBA00023012"/>
    </source>
</evidence>
<evidence type="ECO:0000256" key="2">
    <source>
        <dbReference type="ARBA" id="ARBA00004651"/>
    </source>
</evidence>
<evidence type="ECO:0000256" key="7">
    <source>
        <dbReference type="ARBA" id="ARBA00022692"/>
    </source>
</evidence>
<evidence type="ECO:0000313" key="16">
    <source>
        <dbReference type="EMBL" id="SHG88097.1"/>
    </source>
</evidence>
<comment type="subcellular location">
    <subcellularLocation>
        <location evidence="2">Cell membrane</location>
        <topology evidence="2">Multi-pass membrane protein</topology>
    </subcellularLocation>
</comment>